<feature type="transmembrane region" description="Helical" evidence="4">
    <location>
        <begin position="359"/>
        <end position="380"/>
    </location>
</feature>
<feature type="transmembrane region" description="Helical" evidence="4">
    <location>
        <begin position="331"/>
        <end position="353"/>
    </location>
</feature>
<keyword evidence="4" id="KW-0472">Membrane</keyword>
<feature type="transmembrane region" description="Helical" evidence="4">
    <location>
        <begin position="206"/>
        <end position="226"/>
    </location>
</feature>
<dbReference type="FunFam" id="3.30.70.270:FF:000001">
    <property type="entry name" value="Diguanylate cyclase domain protein"/>
    <property type="match status" value="1"/>
</dbReference>
<dbReference type="AlphaFoldDB" id="A0A918K3S6"/>
<dbReference type="InterPro" id="IPR000160">
    <property type="entry name" value="GGDEF_dom"/>
</dbReference>
<dbReference type="EMBL" id="BMXR01000002">
    <property type="protein sequence ID" value="GGX44084.1"/>
    <property type="molecule type" value="Genomic_DNA"/>
</dbReference>
<evidence type="ECO:0000313" key="8">
    <source>
        <dbReference type="Proteomes" id="UP000626148"/>
    </source>
</evidence>
<keyword evidence="4" id="KW-1133">Transmembrane helix</keyword>
<dbReference type="Pfam" id="PF07696">
    <property type="entry name" value="7TMR-DISMED2"/>
    <property type="match status" value="1"/>
</dbReference>
<dbReference type="Proteomes" id="UP000626148">
    <property type="component" value="Unassembled WGS sequence"/>
</dbReference>
<comment type="cofactor">
    <cofactor evidence="1">
        <name>Mg(2+)</name>
        <dbReference type="ChEBI" id="CHEBI:18420"/>
    </cofactor>
</comment>
<keyword evidence="8" id="KW-1185">Reference proteome</keyword>
<dbReference type="NCBIfam" id="TIGR00254">
    <property type="entry name" value="GGDEF"/>
    <property type="match status" value="1"/>
</dbReference>
<gene>
    <name evidence="7" type="ORF">GCM10007392_08570</name>
</gene>
<comment type="caution">
    <text evidence="7">The sequence shown here is derived from an EMBL/GenBank/DDBJ whole genome shotgun (WGS) entry which is preliminary data.</text>
</comment>
<dbReference type="SUPFAM" id="SSF55073">
    <property type="entry name" value="Nucleotide cyclase"/>
    <property type="match status" value="1"/>
</dbReference>
<dbReference type="GO" id="GO:0052621">
    <property type="term" value="F:diguanylate cyclase activity"/>
    <property type="evidence" value="ECO:0007669"/>
    <property type="project" value="UniProtKB-EC"/>
</dbReference>
<dbReference type="PANTHER" id="PTHR45138:SF24">
    <property type="entry name" value="DIGUANYLATE CYCLASE DGCC-RELATED"/>
    <property type="match status" value="1"/>
</dbReference>
<dbReference type="Pfam" id="PF07695">
    <property type="entry name" value="7TMR-DISM_7TM"/>
    <property type="match status" value="1"/>
</dbReference>
<evidence type="ECO:0000259" key="6">
    <source>
        <dbReference type="PROSITE" id="PS50887"/>
    </source>
</evidence>
<reference evidence="7" key="2">
    <citation type="submission" date="2020-09" db="EMBL/GenBank/DDBJ databases">
        <authorList>
            <person name="Sun Q."/>
            <person name="Kim S."/>
        </authorList>
    </citation>
    <scope>NUCLEOTIDE SEQUENCE</scope>
    <source>
        <strain evidence="7">KCTC 22169</strain>
    </source>
</reference>
<keyword evidence="5" id="KW-0732">Signal</keyword>
<dbReference type="Gene3D" id="2.60.40.2380">
    <property type="match status" value="1"/>
</dbReference>
<dbReference type="Pfam" id="PF00990">
    <property type="entry name" value="GGDEF"/>
    <property type="match status" value="1"/>
</dbReference>
<reference evidence="7" key="1">
    <citation type="journal article" date="2014" name="Int. J. Syst. Evol. Microbiol.">
        <title>Complete genome sequence of Corynebacterium casei LMG S-19264T (=DSM 44701T), isolated from a smear-ripened cheese.</title>
        <authorList>
            <consortium name="US DOE Joint Genome Institute (JGI-PGF)"/>
            <person name="Walter F."/>
            <person name="Albersmeier A."/>
            <person name="Kalinowski J."/>
            <person name="Ruckert C."/>
        </authorList>
    </citation>
    <scope>NUCLEOTIDE SEQUENCE</scope>
    <source>
        <strain evidence="7">KCTC 22169</strain>
    </source>
</reference>
<feature type="chain" id="PRO_5037552672" description="diguanylate cyclase" evidence="5">
    <location>
        <begin position="29"/>
        <end position="597"/>
    </location>
</feature>
<feature type="transmembrane region" description="Helical" evidence="4">
    <location>
        <begin position="274"/>
        <end position="293"/>
    </location>
</feature>
<dbReference type="InterPro" id="IPR050469">
    <property type="entry name" value="Diguanylate_Cyclase"/>
</dbReference>
<accession>A0A918K3S6</accession>
<dbReference type="EC" id="2.7.7.65" evidence="2"/>
<feature type="domain" description="GGDEF" evidence="6">
    <location>
        <begin position="459"/>
        <end position="595"/>
    </location>
</feature>
<feature type="coiled-coil region" evidence="3">
    <location>
        <begin position="390"/>
        <end position="428"/>
    </location>
</feature>
<dbReference type="PANTHER" id="PTHR45138">
    <property type="entry name" value="REGULATORY COMPONENTS OF SENSORY TRANSDUCTION SYSTEM"/>
    <property type="match status" value="1"/>
</dbReference>
<keyword evidence="7" id="KW-0418">Kinase</keyword>
<keyword evidence="7" id="KW-0808">Transferase</keyword>
<dbReference type="GO" id="GO:0043709">
    <property type="term" value="P:cell adhesion involved in single-species biofilm formation"/>
    <property type="evidence" value="ECO:0007669"/>
    <property type="project" value="TreeGrafter"/>
</dbReference>
<dbReference type="GO" id="GO:1902201">
    <property type="term" value="P:negative regulation of bacterial-type flagellum-dependent cell motility"/>
    <property type="evidence" value="ECO:0007669"/>
    <property type="project" value="TreeGrafter"/>
</dbReference>
<dbReference type="InterPro" id="IPR011623">
    <property type="entry name" value="7TMR_DISM_rcpt_extracell_dom1"/>
</dbReference>
<evidence type="ECO:0000256" key="2">
    <source>
        <dbReference type="ARBA" id="ARBA00012528"/>
    </source>
</evidence>
<evidence type="ECO:0000256" key="5">
    <source>
        <dbReference type="SAM" id="SignalP"/>
    </source>
</evidence>
<dbReference type="GO" id="GO:0005886">
    <property type="term" value="C:plasma membrane"/>
    <property type="evidence" value="ECO:0007669"/>
    <property type="project" value="TreeGrafter"/>
</dbReference>
<dbReference type="InterPro" id="IPR011622">
    <property type="entry name" value="7TMR_DISM_rcpt_extracell_dom2"/>
</dbReference>
<dbReference type="InterPro" id="IPR029787">
    <property type="entry name" value="Nucleotide_cyclase"/>
</dbReference>
<dbReference type="Gene3D" id="3.30.70.270">
    <property type="match status" value="1"/>
</dbReference>
<feature type="signal peptide" evidence="5">
    <location>
        <begin position="1"/>
        <end position="28"/>
    </location>
</feature>
<evidence type="ECO:0000256" key="1">
    <source>
        <dbReference type="ARBA" id="ARBA00001946"/>
    </source>
</evidence>
<protein>
    <recommendedName>
        <fullName evidence="2">diguanylate cyclase</fullName>
        <ecNumber evidence="2">2.7.7.65</ecNumber>
    </recommendedName>
</protein>
<dbReference type="PROSITE" id="PS50887">
    <property type="entry name" value="GGDEF"/>
    <property type="match status" value="1"/>
</dbReference>
<dbReference type="CDD" id="cd01949">
    <property type="entry name" value="GGDEF"/>
    <property type="match status" value="1"/>
</dbReference>
<dbReference type="SMART" id="SM00267">
    <property type="entry name" value="GGDEF"/>
    <property type="match status" value="1"/>
</dbReference>
<keyword evidence="4" id="KW-0812">Transmembrane</keyword>
<sequence>MLPASIKPFITVGMALLLTCAVAFPVSADTAVWSGEQRLDVDGVIEGYYSFQTQSDPEADWQPLSDLDTDGYQPPGQVLHLRFNLLNTTTNTERLWLAIDASFLNHLWLSVGERSWLTGEDLPFDSRPIPHTGFVFPVTLEPGETVPVRAWIRSTLLHLPTTLWQPSAFMERALNISYRDMLYFGLMITLVVYCVLLFFATRVRAYLAFAVFAAVQAFFFMLIFGYGNRYGWPNHPEWNAPVSAITLYALVFTLGLMTLTMLGTDKRPPRLHALMKGMLAALVVIGAALAAFAERTTLMAFPVRWTLVLLVLIVAMLTLEIREGSRRAKWFALAWTPMLFGASALALSAFGWVPYGQPLISLLLTGMAVTSMLLSFIIALNIRDSVIRRQALEQETLQLKQEQANRLEQEVERRTAQLEESNRRLNQLALTDPLTGLPNRRQLDDFGDVHHRLMVEIGGDLFVAILDLDHFKSINDRFGHDAGDEVLTTMARTLAEFSVPPRATSNLLAGRLGGEEFALVGYELSEAEFARLLETIRDTIEDLRFAQLPSVQLTVSIGWSRAEPDQPLSSAFRQADQWLYQAKTGGRNRVCGEVVTA</sequence>
<evidence type="ECO:0000256" key="4">
    <source>
        <dbReference type="SAM" id="Phobius"/>
    </source>
</evidence>
<evidence type="ECO:0000256" key="3">
    <source>
        <dbReference type="SAM" id="Coils"/>
    </source>
</evidence>
<name>A0A918K3S6_9GAMM</name>
<dbReference type="GO" id="GO:0016301">
    <property type="term" value="F:kinase activity"/>
    <property type="evidence" value="ECO:0007669"/>
    <property type="project" value="UniProtKB-KW"/>
</dbReference>
<feature type="transmembrane region" description="Helical" evidence="4">
    <location>
        <begin position="238"/>
        <end position="262"/>
    </location>
</feature>
<proteinExistence type="predicted"/>
<feature type="transmembrane region" description="Helical" evidence="4">
    <location>
        <begin position="299"/>
        <end position="319"/>
    </location>
</feature>
<dbReference type="RefSeq" id="WP_189607261.1">
    <property type="nucleotide sequence ID" value="NZ_BMXR01000002.1"/>
</dbReference>
<organism evidence="7 8">
    <name type="scientific">Saccharospirillum salsuginis</name>
    <dbReference type="NCBI Taxonomy" id="418750"/>
    <lineage>
        <taxon>Bacteria</taxon>
        <taxon>Pseudomonadati</taxon>
        <taxon>Pseudomonadota</taxon>
        <taxon>Gammaproteobacteria</taxon>
        <taxon>Oceanospirillales</taxon>
        <taxon>Saccharospirillaceae</taxon>
        <taxon>Saccharospirillum</taxon>
    </lineage>
</organism>
<keyword evidence="3" id="KW-0175">Coiled coil</keyword>
<evidence type="ECO:0000313" key="7">
    <source>
        <dbReference type="EMBL" id="GGX44084.1"/>
    </source>
</evidence>
<dbReference type="InterPro" id="IPR043128">
    <property type="entry name" value="Rev_trsase/Diguanyl_cyclase"/>
</dbReference>
<feature type="transmembrane region" description="Helical" evidence="4">
    <location>
        <begin position="181"/>
        <end position="199"/>
    </location>
</feature>